<feature type="region of interest" description="Disordered" evidence="1">
    <location>
        <begin position="35"/>
        <end position="54"/>
    </location>
</feature>
<dbReference type="Proteomes" id="UP000620124">
    <property type="component" value="Unassembled WGS sequence"/>
</dbReference>
<evidence type="ECO:0000313" key="3">
    <source>
        <dbReference type="Proteomes" id="UP000620124"/>
    </source>
</evidence>
<name>A0A8H6YSU2_9AGAR</name>
<accession>A0A8H6YSU2</accession>
<evidence type="ECO:0000256" key="1">
    <source>
        <dbReference type="SAM" id="MobiDB-lite"/>
    </source>
</evidence>
<gene>
    <name evidence="2" type="ORF">MVEN_00439900</name>
</gene>
<keyword evidence="3" id="KW-1185">Reference proteome</keyword>
<dbReference type="AlphaFoldDB" id="A0A8H6YSU2"/>
<sequence length="153" mass="17137">MTATTTTIQACINLQHTAIQGNPVASYKVVRRDKRGQKVGDPVKGRYKANSGSQESPYMYDVRFSQPVGANTDWTVAVTMEWEGWPFLRWFKKVWVAFSKYRPKDGMGGSEDVVDSELVTSGEQVSVRVRYLSPQDNLNNAYLAVIANSGQPR</sequence>
<reference evidence="2" key="1">
    <citation type="submission" date="2020-05" db="EMBL/GenBank/DDBJ databases">
        <title>Mycena genomes resolve the evolution of fungal bioluminescence.</title>
        <authorList>
            <person name="Tsai I.J."/>
        </authorList>
    </citation>
    <scope>NUCLEOTIDE SEQUENCE</scope>
    <source>
        <strain evidence="2">CCC161011</strain>
    </source>
</reference>
<organism evidence="2 3">
    <name type="scientific">Mycena venus</name>
    <dbReference type="NCBI Taxonomy" id="2733690"/>
    <lineage>
        <taxon>Eukaryota</taxon>
        <taxon>Fungi</taxon>
        <taxon>Dikarya</taxon>
        <taxon>Basidiomycota</taxon>
        <taxon>Agaricomycotina</taxon>
        <taxon>Agaricomycetes</taxon>
        <taxon>Agaricomycetidae</taxon>
        <taxon>Agaricales</taxon>
        <taxon>Marasmiineae</taxon>
        <taxon>Mycenaceae</taxon>
        <taxon>Mycena</taxon>
    </lineage>
</organism>
<comment type="caution">
    <text evidence="2">The sequence shown here is derived from an EMBL/GenBank/DDBJ whole genome shotgun (WGS) entry which is preliminary data.</text>
</comment>
<evidence type="ECO:0000313" key="2">
    <source>
        <dbReference type="EMBL" id="KAF7365663.1"/>
    </source>
</evidence>
<proteinExistence type="predicted"/>
<protein>
    <submittedName>
        <fullName evidence="2">Uncharacterized protein</fullName>
    </submittedName>
</protein>
<dbReference type="EMBL" id="JACAZI010000003">
    <property type="protein sequence ID" value="KAF7365663.1"/>
    <property type="molecule type" value="Genomic_DNA"/>
</dbReference>